<dbReference type="Pfam" id="PF13714">
    <property type="entry name" value="PEP_mutase"/>
    <property type="match status" value="1"/>
</dbReference>
<dbReference type="InterPro" id="IPR039556">
    <property type="entry name" value="ICL/PEPM"/>
</dbReference>
<dbReference type="PANTHER" id="PTHR42905:SF16">
    <property type="entry name" value="CARBOXYPHOSPHONOENOLPYRUVATE PHOSPHONOMUTASE-LIKE PROTEIN (AFU_ORTHOLOGUE AFUA_5G07230)"/>
    <property type="match status" value="1"/>
</dbReference>
<dbReference type="Proteomes" id="UP000199391">
    <property type="component" value="Unassembled WGS sequence"/>
</dbReference>
<dbReference type="InterPro" id="IPR015813">
    <property type="entry name" value="Pyrv/PenolPyrv_kinase-like_dom"/>
</dbReference>
<gene>
    <name evidence="1" type="ORF">SAMN05216552_101847</name>
</gene>
<evidence type="ECO:0000313" key="2">
    <source>
        <dbReference type="Proteomes" id="UP000199391"/>
    </source>
</evidence>
<dbReference type="GO" id="GO:0016829">
    <property type="term" value="F:lyase activity"/>
    <property type="evidence" value="ECO:0007669"/>
    <property type="project" value="UniProtKB-KW"/>
</dbReference>
<protein>
    <submittedName>
        <fullName evidence="1">2-Methylisocitrate lyase, PEP mutase family</fullName>
    </submittedName>
</protein>
<reference evidence="2" key="1">
    <citation type="submission" date="2016-10" db="EMBL/GenBank/DDBJ databases">
        <authorList>
            <person name="Varghese N."/>
            <person name="Submissions S."/>
        </authorList>
    </citation>
    <scope>NUCLEOTIDE SEQUENCE [LARGE SCALE GENOMIC DNA]</scope>
    <source>
        <strain evidence="2">CGMCC 1.11014</strain>
    </source>
</reference>
<dbReference type="STRING" id="1035707.SAMN05216552_101847"/>
<dbReference type="PANTHER" id="PTHR42905">
    <property type="entry name" value="PHOSPHOENOLPYRUVATE CARBOXYLASE"/>
    <property type="match status" value="1"/>
</dbReference>
<proteinExistence type="predicted"/>
<dbReference type="InterPro" id="IPR040442">
    <property type="entry name" value="Pyrv_kinase-like_dom_sf"/>
</dbReference>
<keyword evidence="1" id="KW-0456">Lyase</keyword>
<dbReference type="AlphaFoldDB" id="A0A1I7KN87"/>
<dbReference type="EMBL" id="FPBO01000018">
    <property type="protein sequence ID" value="SFU98917.1"/>
    <property type="molecule type" value="Genomic_DNA"/>
</dbReference>
<keyword evidence="2" id="KW-1185">Reference proteome</keyword>
<dbReference type="CDD" id="cd00377">
    <property type="entry name" value="ICL_PEPM"/>
    <property type="match status" value="1"/>
</dbReference>
<evidence type="ECO:0000313" key="1">
    <source>
        <dbReference type="EMBL" id="SFU98917.1"/>
    </source>
</evidence>
<sequence length="268" mass="28051">MSERADVQFHALHAEGLLLLSNCWDAGSARLAEAAGGKALATSSAAVAWSHGYADGSHLPLELLLSTVRGIRRVTTLPLTVDIEDGYSGDPQEVAALGAQLLGAGVVGVNIEDGADEPELLCRKIAALRAAASAAGVDLYINARTDVYLRQLAGDGERVAETLRRARLYREAGASGLFAPGVRDEAEIAAIAAGSPMPLNVLVRPGFPSPQRLLELGVRRLSAGSDIAEMSLSYVSHAMRQFLDSGSIVSPQTPILTYPALNGLMARG</sequence>
<name>A0A1I7KN87_9BURK</name>
<organism evidence="1 2">
    <name type="scientific">Pseudoduganella namucuonensis</name>
    <dbReference type="NCBI Taxonomy" id="1035707"/>
    <lineage>
        <taxon>Bacteria</taxon>
        <taxon>Pseudomonadati</taxon>
        <taxon>Pseudomonadota</taxon>
        <taxon>Betaproteobacteria</taxon>
        <taxon>Burkholderiales</taxon>
        <taxon>Oxalobacteraceae</taxon>
        <taxon>Telluria group</taxon>
        <taxon>Pseudoduganella</taxon>
    </lineage>
</organism>
<dbReference type="Gene3D" id="3.20.20.60">
    <property type="entry name" value="Phosphoenolpyruvate-binding domains"/>
    <property type="match status" value="1"/>
</dbReference>
<dbReference type="SUPFAM" id="SSF51621">
    <property type="entry name" value="Phosphoenolpyruvate/pyruvate domain"/>
    <property type="match status" value="1"/>
</dbReference>
<dbReference type="RefSeq" id="WP_093557108.1">
    <property type="nucleotide sequence ID" value="NZ_FPBO01000018.1"/>
</dbReference>
<dbReference type="OrthoDB" id="9785398at2"/>
<accession>A0A1I7KN87</accession>